<dbReference type="Pfam" id="PF02754">
    <property type="entry name" value="CCG"/>
    <property type="match status" value="2"/>
</dbReference>
<feature type="compositionally biased region" description="Basic residues" evidence="11">
    <location>
        <begin position="673"/>
        <end position="684"/>
    </location>
</feature>
<keyword evidence="8" id="KW-0408">Iron</keyword>
<dbReference type="EC" id="1.1.2.4" evidence="10"/>
<feature type="region of interest" description="Disordered" evidence="11">
    <location>
        <begin position="664"/>
        <end position="686"/>
    </location>
</feature>
<organism evidence="14 15">
    <name type="scientific">[Propionibacterium] namnetense SK182B-JCVI</name>
    <dbReference type="NCBI Taxonomy" id="1051006"/>
    <lineage>
        <taxon>Bacteria</taxon>
        <taxon>Bacillati</taxon>
        <taxon>Actinomycetota</taxon>
        <taxon>Actinomycetes</taxon>
        <taxon>Propionibacteriales</taxon>
        <taxon>Propionibacteriaceae</taxon>
        <taxon>Cutibacterium</taxon>
    </lineage>
</organism>
<dbReference type="Gene3D" id="3.30.70.2740">
    <property type="match status" value="1"/>
</dbReference>
<evidence type="ECO:0000256" key="7">
    <source>
        <dbReference type="ARBA" id="ARBA00023002"/>
    </source>
</evidence>
<dbReference type="SUPFAM" id="SSF46548">
    <property type="entry name" value="alpha-helical ferredoxin"/>
    <property type="match status" value="1"/>
</dbReference>
<dbReference type="GO" id="GO:0008720">
    <property type="term" value="F:D-lactate dehydrogenase (NAD+) activity"/>
    <property type="evidence" value="ECO:0007669"/>
    <property type="project" value="TreeGrafter"/>
</dbReference>
<keyword evidence="6" id="KW-0809">Transit peptide</keyword>
<evidence type="ECO:0000256" key="2">
    <source>
        <dbReference type="ARBA" id="ARBA00008000"/>
    </source>
</evidence>
<dbReference type="GO" id="GO:0004458">
    <property type="term" value="F:D-lactate dehydrogenase (cytochrome) activity"/>
    <property type="evidence" value="ECO:0007669"/>
    <property type="project" value="UniProtKB-EC"/>
</dbReference>
<keyword evidence="3" id="KW-0285">Flavoprotein</keyword>
<dbReference type="InterPro" id="IPR016167">
    <property type="entry name" value="FAD-bd_PCMH_sub1"/>
</dbReference>
<evidence type="ECO:0000259" key="12">
    <source>
        <dbReference type="PROSITE" id="PS51379"/>
    </source>
</evidence>
<comment type="caution">
    <text evidence="14">The sequence shown here is derived from an EMBL/GenBank/DDBJ whole genome shotgun (WGS) entry which is preliminary data.</text>
</comment>
<dbReference type="GO" id="GO:0046872">
    <property type="term" value="F:metal ion binding"/>
    <property type="evidence" value="ECO:0007669"/>
    <property type="project" value="UniProtKB-KW"/>
</dbReference>
<dbReference type="EMBL" id="AFUN01000007">
    <property type="protein sequence ID" value="EGR97764.1"/>
    <property type="molecule type" value="Genomic_DNA"/>
</dbReference>
<dbReference type="InterPro" id="IPR016164">
    <property type="entry name" value="FAD-linked_Oxase-like_C"/>
</dbReference>
<dbReference type="Gene3D" id="3.30.465.10">
    <property type="match status" value="1"/>
</dbReference>
<dbReference type="Proteomes" id="UP000007832">
    <property type="component" value="Unassembled WGS sequence"/>
</dbReference>
<feature type="domain" description="FAD-binding PCMH-type" evidence="13">
    <location>
        <begin position="23"/>
        <end position="250"/>
    </location>
</feature>
<dbReference type="SUPFAM" id="SSF56176">
    <property type="entry name" value="FAD-binding/transporter-associated domain-like"/>
    <property type="match status" value="1"/>
</dbReference>
<dbReference type="InterPro" id="IPR036318">
    <property type="entry name" value="FAD-bd_PCMH-like_sf"/>
</dbReference>
<dbReference type="InterPro" id="IPR004113">
    <property type="entry name" value="FAD-bd_oxidored_4_C"/>
</dbReference>
<dbReference type="eggNOG" id="COG0247">
    <property type="taxonomic scope" value="Bacteria"/>
</dbReference>
<dbReference type="InterPro" id="IPR006094">
    <property type="entry name" value="Oxid_FAD_bind_N"/>
</dbReference>
<dbReference type="Pfam" id="PF13183">
    <property type="entry name" value="Fer4_8"/>
    <property type="match status" value="1"/>
</dbReference>
<dbReference type="SUPFAM" id="SSF55103">
    <property type="entry name" value="FAD-linked oxidases, C-terminal domain"/>
    <property type="match status" value="1"/>
</dbReference>
<evidence type="ECO:0000256" key="9">
    <source>
        <dbReference type="ARBA" id="ARBA00023014"/>
    </source>
</evidence>
<evidence type="ECO:0000256" key="5">
    <source>
        <dbReference type="ARBA" id="ARBA00022827"/>
    </source>
</evidence>
<keyword evidence="7" id="KW-0560">Oxidoreductase</keyword>
<dbReference type="PATRIC" id="fig|1051006.4.peg.697"/>
<comment type="cofactor">
    <cofactor evidence="1">
        <name>FAD</name>
        <dbReference type="ChEBI" id="CHEBI:57692"/>
    </cofactor>
</comment>
<dbReference type="Pfam" id="PF01565">
    <property type="entry name" value="FAD_binding_4"/>
    <property type="match status" value="1"/>
</dbReference>
<evidence type="ECO:0000256" key="10">
    <source>
        <dbReference type="ARBA" id="ARBA00038897"/>
    </source>
</evidence>
<evidence type="ECO:0000256" key="11">
    <source>
        <dbReference type="SAM" id="MobiDB-lite"/>
    </source>
</evidence>
<evidence type="ECO:0000256" key="1">
    <source>
        <dbReference type="ARBA" id="ARBA00001974"/>
    </source>
</evidence>
<gene>
    <name evidence="14" type="ORF">HMPREF1162_0580</name>
</gene>
<dbReference type="GO" id="GO:0071949">
    <property type="term" value="F:FAD binding"/>
    <property type="evidence" value="ECO:0007669"/>
    <property type="project" value="InterPro"/>
</dbReference>
<evidence type="ECO:0000256" key="6">
    <source>
        <dbReference type="ARBA" id="ARBA00022946"/>
    </source>
</evidence>
<dbReference type="AlphaFoldDB" id="F9NU50"/>
<evidence type="ECO:0000256" key="3">
    <source>
        <dbReference type="ARBA" id="ARBA00022630"/>
    </source>
</evidence>
<dbReference type="InterPro" id="IPR016169">
    <property type="entry name" value="FAD-bd_PCMH_sub2"/>
</dbReference>
<evidence type="ECO:0000259" key="13">
    <source>
        <dbReference type="PROSITE" id="PS51387"/>
    </source>
</evidence>
<dbReference type="Gene3D" id="3.30.43.10">
    <property type="entry name" value="Uridine Diphospho-n-acetylenolpyruvylglucosamine Reductase, domain 2"/>
    <property type="match status" value="1"/>
</dbReference>
<dbReference type="PROSITE" id="PS51387">
    <property type="entry name" value="FAD_PCMH"/>
    <property type="match status" value="1"/>
</dbReference>
<dbReference type="GO" id="GO:1903457">
    <property type="term" value="P:lactate catabolic process"/>
    <property type="evidence" value="ECO:0007669"/>
    <property type="project" value="TreeGrafter"/>
</dbReference>
<dbReference type="STRING" id="1574624.GCA_001642025_00250"/>
<keyword evidence="5" id="KW-0274">FAD</keyword>
<evidence type="ECO:0000313" key="15">
    <source>
        <dbReference type="Proteomes" id="UP000007832"/>
    </source>
</evidence>
<dbReference type="PANTHER" id="PTHR11748:SF111">
    <property type="entry name" value="D-LACTATE DEHYDROGENASE, MITOCHONDRIAL-RELATED"/>
    <property type="match status" value="1"/>
</dbReference>
<dbReference type="eggNOG" id="COG0479">
    <property type="taxonomic scope" value="Bacteria"/>
</dbReference>
<dbReference type="InterPro" id="IPR016166">
    <property type="entry name" value="FAD-bd_PCMH"/>
</dbReference>
<accession>F9NU50</accession>
<dbReference type="Pfam" id="PF02913">
    <property type="entry name" value="FAD-oxidase_C"/>
    <property type="match status" value="1"/>
</dbReference>
<dbReference type="PROSITE" id="PS00198">
    <property type="entry name" value="4FE4S_FER_1"/>
    <property type="match status" value="1"/>
</dbReference>
<dbReference type="PANTHER" id="PTHR11748">
    <property type="entry name" value="D-LACTATE DEHYDROGENASE"/>
    <property type="match status" value="1"/>
</dbReference>
<proteinExistence type="inferred from homology"/>
<dbReference type="InterPro" id="IPR017896">
    <property type="entry name" value="4Fe4S_Fe-S-bd"/>
</dbReference>
<sequence>MEGGKVSQDPLDLAAVAPDASHYLLTPGVLVRARSTSDVAAAMAAATRHKMAINFRSGGTSLSGQGLTNGVMVDTRRSFRGVEVLDGGRKVRVQPGATIVAVNSVLARYGRKLGPDPASSVACTLGGVLADNSSGMSCGTVANSYRTLDSMVFVLASGTVIDTADPQCEDKLAHDEPELVETLMALRDQCREQARADEIAFQFSRKNTMGYGLNAFLDYDTPAQILSHLMIGSEGTLGFISSAVMNTVKIMPNLATALLHFPTLDAATKALPALVKSGVTVTELMDSSSLQLCRDDPANGHIIPPAPGNGDAALLVEYHCPDQKSRDEAVEAGNSVISGLDLVNEPTFTDDPAVRGPIWTLRNGLYAKVAGTRQSGQTALLEDIAVPVETLAGVCGDLQQLFSEHNYPESIIFGHAKDGNIHFLVVEDFRNKAGLDRYEKFTEDMVTLVLNAHGTLKAEHGTGRIMAPFVARQYGPDLYRIMCQIKESLDPAGVLNRGTIITDDPRLHLKEVKLTPTVQEEVDRCVECGYCEPVCPSRDLTLTPRQRIVMQRAIAQARADGDEVLATDLEERATYPVVQTCAVDGMCQTNCPVHINTGDLVRRLRAEHNPAAWQATWDLAAKGWGPFVTAASAGMSAIKPVPAAATNVLTGAARAVLGADRIPQVSDELPGGGKRRSSGHRSAPHGRPEVVYLPACANTMFGGVMPGEKTTEFAIISLLTAAGIGVTVPEGINSLCCGTPWKSKGMTKGYATMRRRVVDIMRRATRDGELTVISDAVSCSEGFVHELEYEGAEGIRVVDAVQYVADAVLPVMPALPKVASAALHPTCSSTRMGWNDSLQRCAEAVADEVVVADAWGCCGFAGDRGMLHPELTESATRHEATELAEREFDLYLSANRTCELGMERATGKPWRHVLSVLAERMVEYAPA</sequence>
<keyword evidence="9" id="KW-0411">Iron-sulfur</keyword>
<reference evidence="14 15" key="1">
    <citation type="submission" date="2011-07" db="EMBL/GenBank/DDBJ databases">
        <title>Genome Sequence of Propionibacterium acnes SK182B-JCVI.</title>
        <authorList>
            <person name="Durkin A.S."/>
            <person name="Madupu R."/>
            <person name="Hostetler J."/>
            <person name="Radune D."/>
            <person name="Torralba M."/>
            <person name="Methe B."/>
            <person name="Sutton G."/>
            <person name="Strausberg R.L."/>
            <person name="Nelson K.E."/>
        </authorList>
    </citation>
    <scope>NUCLEOTIDE SEQUENCE [LARGE SCALE GENOMIC DNA]</scope>
    <source>
        <strain evidence="14 15">SK182B-JCVI</strain>
    </source>
</reference>
<feature type="domain" description="4Fe-4S ferredoxin-type" evidence="12">
    <location>
        <begin position="514"/>
        <end position="545"/>
    </location>
</feature>
<protein>
    <recommendedName>
        <fullName evidence="10">D-lactate dehydrogenase (cytochrome)</fullName>
        <ecNumber evidence="10">1.1.2.4</ecNumber>
    </recommendedName>
</protein>
<keyword evidence="4" id="KW-0479">Metal-binding</keyword>
<name>F9NU50_9ACTN</name>
<dbReference type="eggNOG" id="COG0277">
    <property type="taxonomic scope" value="Bacteria"/>
</dbReference>
<dbReference type="PROSITE" id="PS51379">
    <property type="entry name" value="4FE4S_FER_2"/>
    <property type="match status" value="1"/>
</dbReference>
<dbReference type="InterPro" id="IPR017900">
    <property type="entry name" value="4Fe4S_Fe_S_CS"/>
</dbReference>
<dbReference type="GO" id="GO:0051536">
    <property type="term" value="F:iron-sulfur cluster binding"/>
    <property type="evidence" value="ECO:0007669"/>
    <property type="project" value="UniProtKB-KW"/>
</dbReference>
<comment type="similarity">
    <text evidence="2">Belongs to the FAD-binding oxidoreductase/transferase type 4 family.</text>
</comment>
<evidence type="ECO:0000256" key="4">
    <source>
        <dbReference type="ARBA" id="ARBA00022723"/>
    </source>
</evidence>
<evidence type="ECO:0000256" key="8">
    <source>
        <dbReference type="ARBA" id="ARBA00023004"/>
    </source>
</evidence>
<evidence type="ECO:0000313" key="14">
    <source>
        <dbReference type="EMBL" id="EGR97764.1"/>
    </source>
</evidence>
<dbReference type="InterPro" id="IPR009051">
    <property type="entry name" value="Helical_ferredxn"/>
</dbReference>
<dbReference type="InterPro" id="IPR004017">
    <property type="entry name" value="Cys_rich_dom"/>
</dbReference>
<dbReference type="Gene3D" id="1.10.1060.10">
    <property type="entry name" value="Alpha-helical ferredoxin"/>
    <property type="match status" value="1"/>
</dbReference>